<evidence type="ECO:0000256" key="5">
    <source>
        <dbReference type="ARBA" id="ARBA00022832"/>
    </source>
</evidence>
<dbReference type="InterPro" id="IPR006176">
    <property type="entry name" value="3-OHacyl-CoA_DH_NAD-bd"/>
</dbReference>
<dbReference type="PROSITE" id="PS00166">
    <property type="entry name" value="ENOYL_COA_HYDRATASE"/>
    <property type="match status" value="1"/>
</dbReference>
<dbReference type="PANTHER" id="PTHR48075:SF7">
    <property type="entry name" value="3-HYDROXYACYL-COA DEHYDROGENASE-RELATED"/>
    <property type="match status" value="1"/>
</dbReference>
<dbReference type="GO" id="GO:0004300">
    <property type="term" value="F:enoyl-CoA hydratase activity"/>
    <property type="evidence" value="ECO:0007669"/>
    <property type="project" value="UniProtKB-EC"/>
</dbReference>
<dbReference type="InterPro" id="IPR036291">
    <property type="entry name" value="NAD(P)-bd_dom_sf"/>
</dbReference>
<evidence type="ECO:0000256" key="3">
    <source>
        <dbReference type="ARBA" id="ARBA00009463"/>
    </source>
</evidence>
<dbReference type="Pfam" id="PF00725">
    <property type="entry name" value="3HCDH"/>
    <property type="match status" value="1"/>
</dbReference>
<proteinExistence type="inferred from homology"/>
<sequence>MTMPIIKNVTVLGAGVMGRQIAAHFANAGMKVALLDRVVDSEQPDSLGSQALKELAKPNNRELMSKDKLQLITIGNLENPKKWLKKADLIIEAVAEDLKIKHDVWEIADKFAKKKAIMATNTSGIPIAQVAANLSSQRQERFMGMHFFNPPRFMRLLELIPLPSTQLQLVAFMKAFAEVRLGKGVIIAKDTINFIGNRLGVFATLDSLRRGPAAGFSLSTVDALTGQLIGRPKAGTFRTGDLVGLDILANVAKNMESHQDRDLFELPEILTTLVKQQFLGQKTGSGFYRKDPKLGLLEYSQDKQEYLPVKAAELPILKATKKLSLAEKVEYLFTHQEDAYAQFSWESLRNMMWYSANAIPEISDDFLEIDRALVWGFNWEVGIFKMWDMLGKDRVIENIEKAGLTLPSWVKERQEAFYPGAKEVDVDLPGAEIIKETSGATIIDLGDNVLGFKINTRHNTITNELFQELNQVLDELEKSSNQGLVIFAPGKNFSVGANLYDLLTGIKTNSWLQVTGEINYFQQTTKRLKYFTKPVVTVVHGRVLGGGAELMLHSPFVVADAESYIGLVEIGVGLIPGGGGTKEMLARSLAKARFEPDVPAEKFLREHFTTIFSGFVSSSAFQAKEKAFLRDQDLIVMNHAELLRVAKAKVIFENQAGFRPAIEYPLVAMGEDVNALFTAQLLQLQAGQFISDHDFKIGQALAELMTLGNLVKGSELSEDAFLKLEKELFIALCQEEKSEARITQMLQTGKPLRN</sequence>
<dbReference type="Gene3D" id="3.40.50.720">
    <property type="entry name" value="NAD(P)-binding Rossmann-like Domain"/>
    <property type="match status" value="1"/>
</dbReference>
<dbReference type="EMBL" id="NGJU01000015">
    <property type="protein sequence ID" value="RST94303.1"/>
    <property type="molecule type" value="Genomic_DNA"/>
</dbReference>
<evidence type="ECO:0000256" key="7">
    <source>
        <dbReference type="ARBA" id="ARBA00023002"/>
    </source>
</evidence>
<gene>
    <name evidence="14" type="ORF">CBF35_10040</name>
</gene>
<protein>
    <recommendedName>
        <fullName evidence="4">enoyl-CoA hydratase</fullName>
        <ecNumber evidence="4">4.2.1.17</ecNumber>
    </recommendedName>
</protein>
<evidence type="ECO:0000256" key="4">
    <source>
        <dbReference type="ARBA" id="ARBA00012076"/>
    </source>
</evidence>
<keyword evidence="8" id="KW-0520">NAD</keyword>
<dbReference type="GO" id="GO:0003857">
    <property type="term" value="F:(3S)-3-hydroxyacyl-CoA dehydrogenase (NAD+) activity"/>
    <property type="evidence" value="ECO:0007669"/>
    <property type="project" value="UniProtKB-EC"/>
</dbReference>
<dbReference type="GO" id="GO:0070403">
    <property type="term" value="F:NAD+ binding"/>
    <property type="evidence" value="ECO:0007669"/>
    <property type="project" value="InterPro"/>
</dbReference>
<evidence type="ECO:0000259" key="12">
    <source>
        <dbReference type="Pfam" id="PF00725"/>
    </source>
</evidence>
<dbReference type="GO" id="GO:0006635">
    <property type="term" value="P:fatty acid beta-oxidation"/>
    <property type="evidence" value="ECO:0007669"/>
    <property type="project" value="UniProtKB-UniPathway"/>
</dbReference>
<dbReference type="UniPathway" id="UPA00659"/>
<evidence type="ECO:0000256" key="2">
    <source>
        <dbReference type="ARBA" id="ARBA00008750"/>
    </source>
</evidence>
<evidence type="ECO:0000259" key="13">
    <source>
        <dbReference type="Pfam" id="PF02737"/>
    </source>
</evidence>
<dbReference type="Pfam" id="PF00378">
    <property type="entry name" value="ECH_1"/>
    <property type="match status" value="1"/>
</dbReference>
<comment type="similarity">
    <text evidence="2">In the N-terminal section; belongs to the enoyl-CoA hydratase/isomerase family.</text>
</comment>
<dbReference type="Gene3D" id="3.90.226.10">
    <property type="entry name" value="2-enoyl-CoA Hydratase, Chain A, domain 1"/>
    <property type="match status" value="1"/>
</dbReference>
<evidence type="ECO:0000256" key="9">
    <source>
        <dbReference type="ARBA" id="ARBA00023098"/>
    </source>
</evidence>
<comment type="similarity">
    <text evidence="3">Belongs to the 3-hydroxyacyl-CoA dehydrogenase family.</text>
</comment>
<dbReference type="InterPro" id="IPR006108">
    <property type="entry name" value="3HC_DH_C"/>
</dbReference>
<dbReference type="InterPro" id="IPR018376">
    <property type="entry name" value="Enoyl-CoA_hyd/isom_CS"/>
</dbReference>
<organism evidence="14 15">
    <name type="scientific">Vagococcus salmoninarum</name>
    <dbReference type="NCBI Taxonomy" id="2739"/>
    <lineage>
        <taxon>Bacteria</taxon>
        <taxon>Bacillati</taxon>
        <taxon>Bacillota</taxon>
        <taxon>Bacilli</taxon>
        <taxon>Lactobacillales</taxon>
        <taxon>Enterococcaceae</taxon>
        <taxon>Vagococcus</taxon>
    </lineage>
</organism>
<reference evidence="14 15" key="1">
    <citation type="submission" date="2017-05" db="EMBL/GenBank/DDBJ databases">
        <title>Vagococcus spp. assemblies.</title>
        <authorList>
            <person name="Gulvik C.A."/>
        </authorList>
    </citation>
    <scope>NUCLEOTIDE SEQUENCE [LARGE SCALE GENOMIC DNA]</scope>
    <source>
        <strain evidence="14 15">NCFB 2777</strain>
    </source>
</reference>
<dbReference type="InterPro" id="IPR001753">
    <property type="entry name" value="Enoyl-CoA_hydra/iso"/>
</dbReference>
<dbReference type="GeneID" id="98568712"/>
<evidence type="ECO:0000256" key="11">
    <source>
        <dbReference type="RuleBase" id="RU003707"/>
    </source>
</evidence>
<evidence type="ECO:0000313" key="14">
    <source>
        <dbReference type="EMBL" id="RST94303.1"/>
    </source>
</evidence>
<dbReference type="SUPFAM" id="SSF51735">
    <property type="entry name" value="NAD(P)-binding Rossmann-fold domains"/>
    <property type="match status" value="1"/>
</dbReference>
<comment type="caution">
    <text evidence="14">The sequence shown here is derived from an EMBL/GenBank/DDBJ whole genome shotgun (WGS) entry which is preliminary data.</text>
</comment>
<comment type="catalytic activity">
    <reaction evidence="10">
        <text>a (3S)-3-hydroxyacyl-CoA + NAD(+) = a 3-oxoacyl-CoA + NADH + H(+)</text>
        <dbReference type="Rhea" id="RHEA:22432"/>
        <dbReference type="ChEBI" id="CHEBI:15378"/>
        <dbReference type="ChEBI" id="CHEBI:57318"/>
        <dbReference type="ChEBI" id="CHEBI:57540"/>
        <dbReference type="ChEBI" id="CHEBI:57945"/>
        <dbReference type="ChEBI" id="CHEBI:90726"/>
        <dbReference type="EC" id="1.1.1.35"/>
    </reaction>
</comment>
<dbReference type="SUPFAM" id="SSF52096">
    <property type="entry name" value="ClpP/crotonase"/>
    <property type="match status" value="1"/>
</dbReference>
<keyword evidence="6" id="KW-0442">Lipid degradation</keyword>
<dbReference type="AlphaFoldDB" id="A0A429ZKV1"/>
<keyword evidence="15" id="KW-1185">Reference proteome</keyword>
<dbReference type="SUPFAM" id="SSF48179">
    <property type="entry name" value="6-phosphogluconate dehydrogenase C-terminal domain-like"/>
    <property type="match status" value="2"/>
</dbReference>
<evidence type="ECO:0000256" key="8">
    <source>
        <dbReference type="ARBA" id="ARBA00023027"/>
    </source>
</evidence>
<dbReference type="OrthoDB" id="9771883at2"/>
<evidence type="ECO:0000256" key="6">
    <source>
        <dbReference type="ARBA" id="ARBA00022963"/>
    </source>
</evidence>
<dbReference type="PANTHER" id="PTHR48075">
    <property type="entry name" value="3-HYDROXYACYL-COA DEHYDROGENASE FAMILY PROTEIN"/>
    <property type="match status" value="1"/>
</dbReference>
<name>A0A429ZKV1_9ENTE</name>
<dbReference type="InterPro" id="IPR008927">
    <property type="entry name" value="6-PGluconate_DH-like_C_sf"/>
</dbReference>
<dbReference type="EC" id="4.2.1.17" evidence="4"/>
<dbReference type="Gene3D" id="1.10.1040.50">
    <property type="match status" value="1"/>
</dbReference>
<dbReference type="CDD" id="cd06558">
    <property type="entry name" value="crotonase-like"/>
    <property type="match status" value="1"/>
</dbReference>
<evidence type="ECO:0000313" key="15">
    <source>
        <dbReference type="Proteomes" id="UP000287239"/>
    </source>
</evidence>
<evidence type="ECO:0000256" key="1">
    <source>
        <dbReference type="ARBA" id="ARBA00005005"/>
    </source>
</evidence>
<keyword evidence="5" id="KW-0276">Fatty acid metabolism</keyword>
<dbReference type="RefSeq" id="WP_126780714.1">
    <property type="nucleotide sequence ID" value="NZ_CP177121.1"/>
</dbReference>
<evidence type="ECO:0000256" key="10">
    <source>
        <dbReference type="ARBA" id="ARBA00049556"/>
    </source>
</evidence>
<keyword evidence="7" id="KW-0560">Oxidoreductase</keyword>
<feature type="domain" description="3-hydroxyacyl-CoA dehydrogenase NAD binding" evidence="13">
    <location>
        <begin position="8"/>
        <end position="190"/>
    </location>
</feature>
<keyword evidence="9" id="KW-0443">Lipid metabolism</keyword>
<comment type="similarity">
    <text evidence="11">Belongs to the enoyl-CoA hydratase/isomerase family.</text>
</comment>
<comment type="pathway">
    <text evidence="1">Lipid metabolism; fatty acid beta-oxidation.</text>
</comment>
<dbReference type="Proteomes" id="UP000287239">
    <property type="component" value="Unassembled WGS sequence"/>
</dbReference>
<dbReference type="Pfam" id="PF02737">
    <property type="entry name" value="3HCDH_N"/>
    <property type="match status" value="1"/>
</dbReference>
<dbReference type="InterPro" id="IPR029045">
    <property type="entry name" value="ClpP/crotonase-like_dom_sf"/>
</dbReference>
<accession>A0A429ZKV1</accession>
<feature type="domain" description="3-hydroxyacyl-CoA dehydrogenase C-terminal" evidence="12">
    <location>
        <begin position="194"/>
        <end position="289"/>
    </location>
</feature>